<dbReference type="AlphaFoldDB" id="A0AA47N768"/>
<dbReference type="Gene3D" id="3.30.420.10">
    <property type="entry name" value="Ribonuclease H-like superfamily/Ribonuclease H"/>
    <property type="match status" value="1"/>
</dbReference>
<name>A0AA47N768_MERPO</name>
<keyword evidence="3" id="KW-1185">Reference proteome</keyword>
<dbReference type="Pfam" id="PF24764">
    <property type="entry name" value="rva_4"/>
    <property type="match status" value="1"/>
</dbReference>
<organism evidence="2 3">
    <name type="scientific">Merluccius polli</name>
    <name type="common">Benguela hake</name>
    <name type="synonym">Merluccius cadenati</name>
    <dbReference type="NCBI Taxonomy" id="89951"/>
    <lineage>
        <taxon>Eukaryota</taxon>
        <taxon>Metazoa</taxon>
        <taxon>Chordata</taxon>
        <taxon>Craniata</taxon>
        <taxon>Vertebrata</taxon>
        <taxon>Euteleostomi</taxon>
        <taxon>Actinopterygii</taxon>
        <taxon>Neopterygii</taxon>
        <taxon>Teleostei</taxon>
        <taxon>Neoteleostei</taxon>
        <taxon>Acanthomorphata</taxon>
        <taxon>Zeiogadaria</taxon>
        <taxon>Gadariae</taxon>
        <taxon>Gadiformes</taxon>
        <taxon>Gadoidei</taxon>
        <taxon>Merlucciidae</taxon>
        <taxon>Merluccius</taxon>
    </lineage>
</organism>
<evidence type="ECO:0000313" key="3">
    <source>
        <dbReference type="Proteomes" id="UP001174136"/>
    </source>
</evidence>
<protein>
    <recommendedName>
        <fullName evidence="1">Integrase core domain-containing protein</fullName>
    </recommendedName>
</protein>
<evidence type="ECO:0000259" key="1">
    <source>
        <dbReference type="Pfam" id="PF24764"/>
    </source>
</evidence>
<dbReference type="EMBL" id="JAOPHQ010000722">
    <property type="protein sequence ID" value="KAK0153524.1"/>
    <property type="molecule type" value="Genomic_DNA"/>
</dbReference>
<reference evidence="2" key="1">
    <citation type="journal article" date="2023" name="Front. Mar. Sci.">
        <title>A new Merluccius polli reference genome to investigate the effects of global change in West African waters.</title>
        <authorList>
            <person name="Mateo J.L."/>
            <person name="Blanco-Fernandez C."/>
            <person name="Garcia-Vazquez E."/>
            <person name="Machado-Schiaffino G."/>
        </authorList>
    </citation>
    <scope>NUCLEOTIDE SEQUENCE</scope>
    <source>
        <strain evidence="2">C29</strain>
        <tissue evidence="2">Fin</tissue>
    </source>
</reference>
<gene>
    <name evidence="2" type="ORF">N1851_004780</name>
</gene>
<dbReference type="InterPro" id="IPR058913">
    <property type="entry name" value="Integrase_dom_put"/>
</dbReference>
<dbReference type="InterPro" id="IPR012337">
    <property type="entry name" value="RNaseH-like_sf"/>
</dbReference>
<dbReference type="Proteomes" id="UP001174136">
    <property type="component" value="Unassembled WGS sequence"/>
</dbReference>
<accession>A0AA47N768</accession>
<dbReference type="SUPFAM" id="SSF53098">
    <property type="entry name" value="Ribonuclease H-like"/>
    <property type="match status" value="1"/>
</dbReference>
<proteinExistence type="predicted"/>
<evidence type="ECO:0000313" key="2">
    <source>
        <dbReference type="EMBL" id="KAK0153524.1"/>
    </source>
</evidence>
<dbReference type="PANTHER" id="PTHR46791">
    <property type="entry name" value="EXPRESSED PROTEIN"/>
    <property type="match status" value="1"/>
</dbReference>
<comment type="caution">
    <text evidence="2">The sequence shown here is derived from an EMBL/GenBank/DDBJ whole genome shotgun (WGS) entry which is preliminary data.</text>
</comment>
<dbReference type="GO" id="GO:0003676">
    <property type="term" value="F:nucleic acid binding"/>
    <property type="evidence" value="ECO:0007669"/>
    <property type="project" value="InterPro"/>
</dbReference>
<dbReference type="InterPro" id="IPR036397">
    <property type="entry name" value="RNaseH_sf"/>
</dbReference>
<sequence>MMEWIQCYFRIGFNNKEILGVLAQNHNIVISIRTLKRRCRKLGLFRRRSQTDINQVIAFVQEELRGNGQMQGYRWLHLRAVQRGLVVSQETVRQIIKALDPHGVEMRRAHRLRRRLYTTRGPNALWHMDSYDKLKPFGICINGCIDGYSRYVLWMEAYTTNNDPKVIASYYLQCVERVGGCPERLRADRGTENGHVEGMHNFLRREHGDAFAGEKSFLYGRSTANQRIESWWGILRKQSVQFWMNLFKSVQDAGHFSGDSLDKSLMQFCFLELVQKELDEVVRTWNSHRIRPVPSRGDSGGRPVLLYTAPQIFGGEDRLKLFDQEEIDLCKECRPKGQLPCDEDVFDLSVLLMQENGWDIPKDAFDAAELYTLLREELRCPSPPSRLLCPSPLPRLLCPSPLQRLLLCPSPPPDSSASTVALLCPSPPSQLLCPSPLPPLLCPSPLFWLLCPSPLPPLL</sequence>
<feature type="domain" description="Integrase core" evidence="1">
    <location>
        <begin position="117"/>
        <end position="292"/>
    </location>
</feature>
<dbReference type="PANTHER" id="PTHR46791:SF13">
    <property type="entry name" value="CLR5 DOMAIN-CONTAINING PROTEIN"/>
    <property type="match status" value="1"/>
</dbReference>